<proteinExistence type="predicted"/>
<dbReference type="Proteomes" id="UP001159363">
    <property type="component" value="Chromosome 6"/>
</dbReference>
<sequence length="112" mass="13130">MDPGVIKNFQHFYRWHVVENILTANEDKKVKIYLLQASRMYNRAWEKSDTIANCFKKARFTQRRNENGIRDQTLEDNDKEIIPAVEDFGDLTSSSVSYEEFVTMDDVDVCGE</sequence>
<evidence type="ECO:0000313" key="1">
    <source>
        <dbReference type="EMBL" id="KAJ8878215.1"/>
    </source>
</evidence>
<accession>A0ABQ9H1S0</accession>
<reference evidence="1 2" key="1">
    <citation type="submission" date="2023-02" db="EMBL/GenBank/DDBJ databases">
        <title>LHISI_Scaffold_Assembly.</title>
        <authorList>
            <person name="Stuart O.P."/>
            <person name="Cleave R."/>
            <person name="Magrath M.J.L."/>
            <person name="Mikheyev A.S."/>
        </authorList>
    </citation>
    <scope>NUCLEOTIDE SEQUENCE [LARGE SCALE GENOMIC DNA]</scope>
    <source>
        <strain evidence="1">Daus_M_001</strain>
        <tissue evidence="1">Leg muscle</tissue>
    </source>
</reference>
<protein>
    <recommendedName>
        <fullName evidence="3">Transposase</fullName>
    </recommendedName>
</protein>
<gene>
    <name evidence="1" type="ORF">PR048_018792</name>
</gene>
<name>A0ABQ9H1S0_9NEOP</name>
<dbReference type="EMBL" id="JARBHB010000007">
    <property type="protein sequence ID" value="KAJ8878215.1"/>
    <property type="molecule type" value="Genomic_DNA"/>
</dbReference>
<evidence type="ECO:0008006" key="3">
    <source>
        <dbReference type="Google" id="ProtNLM"/>
    </source>
</evidence>
<organism evidence="1 2">
    <name type="scientific">Dryococelus australis</name>
    <dbReference type="NCBI Taxonomy" id="614101"/>
    <lineage>
        <taxon>Eukaryota</taxon>
        <taxon>Metazoa</taxon>
        <taxon>Ecdysozoa</taxon>
        <taxon>Arthropoda</taxon>
        <taxon>Hexapoda</taxon>
        <taxon>Insecta</taxon>
        <taxon>Pterygota</taxon>
        <taxon>Neoptera</taxon>
        <taxon>Polyneoptera</taxon>
        <taxon>Phasmatodea</taxon>
        <taxon>Verophasmatodea</taxon>
        <taxon>Anareolatae</taxon>
        <taxon>Phasmatidae</taxon>
        <taxon>Eurycanthinae</taxon>
        <taxon>Dryococelus</taxon>
    </lineage>
</organism>
<keyword evidence="2" id="KW-1185">Reference proteome</keyword>
<comment type="caution">
    <text evidence="1">The sequence shown here is derived from an EMBL/GenBank/DDBJ whole genome shotgun (WGS) entry which is preliminary data.</text>
</comment>
<evidence type="ECO:0000313" key="2">
    <source>
        <dbReference type="Proteomes" id="UP001159363"/>
    </source>
</evidence>